<feature type="domain" description="DUF3322" evidence="2">
    <location>
        <begin position="11"/>
        <end position="224"/>
    </location>
</feature>
<dbReference type="Proteomes" id="UP001230145">
    <property type="component" value="Unassembled WGS sequence"/>
</dbReference>
<dbReference type="InterPro" id="IPR024534">
    <property type="entry name" value="JetD_C"/>
</dbReference>
<dbReference type="InterPro" id="IPR014544">
    <property type="entry name" value="UCP028408"/>
</dbReference>
<comment type="caution">
    <text evidence="3">The sequence shown here is derived from an EMBL/GenBank/DDBJ whole genome shotgun (WGS) entry which is preliminary data.</text>
</comment>
<reference evidence="3 4" key="1">
    <citation type="submission" date="2023-07" db="EMBL/GenBank/DDBJ databases">
        <title>Sequencing the genomes of 1000 actinobacteria strains.</title>
        <authorList>
            <person name="Klenk H.-P."/>
        </authorList>
    </citation>
    <scope>NUCLEOTIDE SEQUENCE [LARGE SCALE GENOMIC DNA]</scope>
    <source>
        <strain evidence="3 4">DSM 19515</strain>
    </source>
</reference>
<dbReference type="Pfam" id="PF11795">
    <property type="entry name" value="DUF3322"/>
    <property type="match status" value="1"/>
</dbReference>
<organism evidence="3 4">
    <name type="scientific">Trueperella abortisuis</name>
    <dbReference type="NCBI Taxonomy" id="445930"/>
    <lineage>
        <taxon>Bacteria</taxon>
        <taxon>Bacillati</taxon>
        <taxon>Actinomycetota</taxon>
        <taxon>Actinomycetes</taxon>
        <taxon>Actinomycetales</taxon>
        <taxon>Actinomycetaceae</taxon>
        <taxon>Trueperella</taxon>
    </lineage>
</organism>
<dbReference type="RefSeq" id="WP_307634890.1">
    <property type="nucleotide sequence ID" value="NZ_JAUSQL010000001.1"/>
</dbReference>
<protein>
    <recommendedName>
        <fullName evidence="5">Wadjet protein JetD C-terminal domain-containing protein</fullName>
    </recommendedName>
</protein>
<evidence type="ECO:0000313" key="3">
    <source>
        <dbReference type="EMBL" id="MDP9832611.1"/>
    </source>
</evidence>
<gene>
    <name evidence="3" type="ORF">J2S45_001290</name>
</gene>
<accession>A0ABT9PIS3</accession>
<evidence type="ECO:0000259" key="1">
    <source>
        <dbReference type="Pfam" id="PF09983"/>
    </source>
</evidence>
<dbReference type="Pfam" id="PF09983">
    <property type="entry name" value="JetD_C"/>
    <property type="match status" value="1"/>
</dbReference>
<evidence type="ECO:0000259" key="2">
    <source>
        <dbReference type="Pfam" id="PF11795"/>
    </source>
</evidence>
<dbReference type="InterPro" id="IPR024537">
    <property type="entry name" value="DUF3322"/>
</dbReference>
<dbReference type="EMBL" id="JAUSQL010000001">
    <property type="protein sequence ID" value="MDP9832611.1"/>
    <property type="molecule type" value="Genomic_DNA"/>
</dbReference>
<feature type="domain" description="Wadjet protein JetD C-terminal" evidence="1">
    <location>
        <begin position="266"/>
        <end position="423"/>
    </location>
</feature>
<evidence type="ECO:0000313" key="4">
    <source>
        <dbReference type="Proteomes" id="UP001230145"/>
    </source>
</evidence>
<proteinExistence type="predicted"/>
<name>A0ABT9PIS3_9ACTO</name>
<keyword evidence="4" id="KW-1185">Reference proteome</keyword>
<evidence type="ECO:0008006" key="5">
    <source>
        <dbReference type="Google" id="ProtNLM"/>
    </source>
</evidence>
<dbReference type="PIRSF" id="PIRSF028408">
    <property type="entry name" value="UCP028408"/>
    <property type="match status" value="1"/>
</dbReference>
<sequence>MNRTMRTPADARSWARLTYDRRVFTWLALCSSRADADIDLSLPLHPPAASTALGEGATVGEWIRAWAGAALPAGCELMWEERRWRALGAQRVPTALKVKTASAAAELGGRAKDWAMLTERLAAIRCALTAADVVRNLGGLEAGVAEAGVAEAGVAEATAAMARAMKSCARDLRQADVADFSRALEVTRWLVLNPESGLYVRQLPIAGVDTKWVDHHRRLIVALLTGARELAGLPGEGSFGCAPMPHPRAVVIADPALRPAGLRYFLADEVELAELWDAATPPESKATARPRLVLVVENKQSLLAVPDFEGVVALHGGGYAVDWIGKLPWASNLPVVYWGDLDEDGLLILHRLRHHHGHVRSVMMDAQTFTTFRELAVPDPHQPSDPPSSLTAEERLAWECVHAGGGLRLEQERINWSWAVERLEAALGQGCGASPRPE</sequence>